<dbReference type="Proteomes" id="UP001362999">
    <property type="component" value="Unassembled WGS sequence"/>
</dbReference>
<comment type="caution">
    <text evidence="1">The sequence shown here is derived from an EMBL/GenBank/DDBJ whole genome shotgun (WGS) entry which is preliminary data.</text>
</comment>
<evidence type="ECO:0000313" key="1">
    <source>
        <dbReference type="EMBL" id="KAK6988199.1"/>
    </source>
</evidence>
<name>A0AAV9ZP35_9AGAR</name>
<proteinExistence type="predicted"/>
<reference evidence="1 2" key="1">
    <citation type="journal article" date="2024" name="J Genomics">
        <title>Draft genome sequencing and assembly of Favolaschia claudopus CIRM-BRFM 2984 isolated from oak limbs.</title>
        <authorList>
            <person name="Navarro D."/>
            <person name="Drula E."/>
            <person name="Chaduli D."/>
            <person name="Cazenave R."/>
            <person name="Ahrendt S."/>
            <person name="Wang J."/>
            <person name="Lipzen A."/>
            <person name="Daum C."/>
            <person name="Barry K."/>
            <person name="Grigoriev I.V."/>
            <person name="Favel A."/>
            <person name="Rosso M.N."/>
            <person name="Martin F."/>
        </authorList>
    </citation>
    <scope>NUCLEOTIDE SEQUENCE [LARGE SCALE GENOMIC DNA]</scope>
    <source>
        <strain evidence="1 2">CIRM-BRFM 2984</strain>
    </source>
</reference>
<organism evidence="1 2">
    <name type="scientific">Favolaschia claudopus</name>
    <dbReference type="NCBI Taxonomy" id="2862362"/>
    <lineage>
        <taxon>Eukaryota</taxon>
        <taxon>Fungi</taxon>
        <taxon>Dikarya</taxon>
        <taxon>Basidiomycota</taxon>
        <taxon>Agaricomycotina</taxon>
        <taxon>Agaricomycetes</taxon>
        <taxon>Agaricomycetidae</taxon>
        <taxon>Agaricales</taxon>
        <taxon>Marasmiineae</taxon>
        <taxon>Mycenaceae</taxon>
        <taxon>Favolaschia</taxon>
    </lineage>
</organism>
<evidence type="ECO:0008006" key="3">
    <source>
        <dbReference type="Google" id="ProtNLM"/>
    </source>
</evidence>
<sequence length="382" mass="43375">MKAQSPLDIQELLKLSLSFLAEHPKELSACSLVAHSWVGAAQTILFRAPHLTNWSVVTTNRTALKLYDALTASPHLARHVRALSLKQYTLSPSTESKILCQVGFHRLETLSLEIMNLPNWADKVGALLRSPTLRNLELLGPGPFTRLVPSMANFSPTIRHLEIRCIRWDLIEPSVESRSLPPIHIESLYFRVFTPDVKDAERLDAEALYPFVLDRLNYLAVWNTRSILWDTIPVSVKESIETLQIKLRGSDLVDLSSFLQLSVLHLILEPLQSVPPGFRYTLKTVSASHRIQTITIWIGHSKLCDDEEYEKLDEVLSSMPLNPTPMVEFESSIKGEGEGRVDRLKSLFPKVVAKDKFRVAYLPWNIDDIGRGVLKEYAYFKR</sequence>
<dbReference type="EMBL" id="JAWWNJ010000125">
    <property type="protein sequence ID" value="KAK6988199.1"/>
    <property type="molecule type" value="Genomic_DNA"/>
</dbReference>
<gene>
    <name evidence="1" type="ORF">R3P38DRAFT_3097600</name>
</gene>
<evidence type="ECO:0000313" key="2">
    <source>
        <dbReference type="Proteomes" id="UP001362999"/>
    </source>
</evidence>
<accession>A0AAV9ZP35</accession>
<keyword evidence="2" id="KW-1185">Reference proteome</keyword>
<protein>
    <recommendedName>
        <fullName evidence="3">F-box domain-containing protein</fullName>
    </recommendedName>
</protein>
<dbReference type="AlphaFoldDB" id="A0AAV9ZP35"/>